<proteinExistence type="predicted"/>
<dbReference type="Proteomes" id="UP000321379">
    <property type="component" value="Unassembled WGS sequence"/>
</dbReference>
<evidence type="ECO:0000313" key="2">
    <source>
        <dbReference type="EMBL" id="TXN30394.1"/>
    </source>
</evidence>
<feature type="region of interest" description="Disordered" evidence="1">
    <location>
        <begin position="24"/>
        <end position="67"/>
    </location>
</feature>
<dbReference type="EMBL" id="VRMG01000007">
    <property type="protein sequence ID" value="TXN30394.1"/>
    <property type="molecule type" value="Genomic_DNA"/>
</dbReference>
<comment type="caution">
    <text evidence="2">The sequence shown here is derived from an EMBL/GenBank/DDBJ whole genome shotgun (WGS) entry which is preliminary data.</text>
</comment>
<name>A0A5C8UQ78_9MICO</name>
<sequence length="67" mass="7572">MIEDKAHEGEIHEERVSVDVPVEIRAHDGERRELSKDGQTRDASRRRRKVEHGHASPSTTAMVAIAM</sequence>
<keyword evidence="3" id="KW-1185">Reference proteome</keyword>
<protein>
    <submittedName>
        <fullName evidence="2">Uncharacterized protein</fullName>
    </submittedName>
</protein>
<evidence type="ECO:0000256" key="1">
    <source>
        <dbReference type="SAM" id="MobiDB-lite"/>
    </source>
</evidence>
<reference evidence="2 3" key="1">
    <citation type="submission" date="2019-08" db="EMBL/GenBank/DDBJ databases">
        <title>Bacterial whole genome sequence for Glaciihabitans sp. CHu50b-6-2.</title>
        <authorList>
            <person name="Jin L."/>
        </authorList>
    </citation>
    <scope>NUCLEOTIDE SEQUENCE [LARGE SCALE GENOMIC DNA]</scope>
    <source>
        <strain evidence="2 3">CHu50b-6-2</strain>
    </source>
</reference>
<feature type="compositionally biased region" description="Basic and acidic residues" evidence="1">
    <location>
        <begin position="24"/>
        <end position="43"/>
    </location>
</feature>
<accession>A0A5C8UQ78</accession>
<evidence type="ECO:0000313" key="3">
    <source>
        <dbReference type="Proteomes" id="UP000321379"/>
    </source>
</evidence>
<organism evidence="2 3">
    <name type="scientific">Lacisediminihabitans profunda</name>
    <dbReference type="NCBI Taxonomy" id="2594790"/>
    <lineage>
        <taxon>Bacteria</taxon>
        <taxon>Bacillati</taxon>
        <taxon>Actinomycetota</taxon>
        <taxon>Actinomycetes</taxon>
        <taxon>Micrococcales</taxon>
        <taxon>Microbacteriaceae</taxon>
        <taxon>Lacisediminihabitans</taxon>
    </lineage>
</organism>
<gene>
    <name evidence="2" type="ORF">FVP33_10360</name>
</gene>
<dbReference type="AlphaFoldDB" id="A0A5C8UQ78"/>